<name>A0A934K4Q2_9BACT</name>
<comment type="caution">
    <text evidence="6">The sequence shown here is derived from an EMBL/GenBank/DDBJ whole genome shotgun (WGS) entry which is preliminary data.</text>
</comment>
<dbReference type="Pfam" id="PF04191">
    <property type="entry name" value="PEMT"/>
    <property type="match status" value="1"/>
</dbReference>
<dbReference type="PANTHER" id="PTHR43847:SF1">
    <property type="entry name" value="BLL3993 PROTEIN"/>
    <property type="match status" value="1"/>
</dbReference>
<dbReference type="AlphaFoldDB" id="A0A934K4Q2"/>
<comment type="subcellular location">
    <subcellularLocation>
        <location evidence="1">Endomembrane system</location>
        <topology evidence="1">Multi-pass membrane protein</topology>
    </subcellularLocation>
</comment>
<accession>A0A934K4Q2</accession>
<dbReference type="RefSeq" id="WP_338201349.1">
    <property type="nucleotide sequence ID" value="NZ_JAEKNR010000106.1"/>
</dbReference>
<dbReference type="EMBL" id="JAEKNR010000106">
    <property type="protein sequence ID" value="MBJ7598390.1"/>
    <property type="molecule type" value="Genomic_DNA"/>
</dbReference>
<keyword evidence="3 5" id="KW-1133">Transmembrane helix</keyword>
<feature type="transmembrane region" description="Helical" evidence="5">
    <location>
        <begin position="94"/>
        <end position="124"/>
    </location>
</feature>
<evidence type="ECO:0000256" key="4">
    <source>
        <dbReference type="ARBA" id="ARBA00023136"/>
    </source>
</evidence>
<dbReference type="PANTHER" id="PTHR43847">
    <property type="entry name" value="BLL3993 PROTEIN"/>
    <property type="match status" value="1"/>
</dbReference>
<evidence type="ECO:0000256" key="2">
    <source>
        <dbReference type="ARBA" id="ARBA00022692"/>
    </source>
</evidence>
<evidence type="ECO:0000256" key="3">
    <source>
        <dbReference type="ARBA" id="ARBA00022989"/>
    </source>
</evidence>
<evidence type="ECO:0000313" key="7">
    <source>
        <dbReference type="Proteomes" id="UP000612893"/>
    </source>
</evidence>
<evidence type="ECO:0000313" key="6">
    <source>
        <dbReference type="EMBL" id="MBJ7598390.1"/>
    </source>
</evidence>
<keyword evidence="4 5" id="KW-0472">Membrane</keyword>
<dbReference type="InterPro" id="IPR007318">
    <property type="entry name" value="Phopholipid_MeTrfase"/>
</dbReference>
<dbReference type="GO" id="GO:0012505">
    <property type="term" value="C:endomembrane system"/>
    <property type="evidence" value="ECO:0007669"/>
    <property type="project" value="UniProtKB-SubCell"/>
</dbReference>
<protein>
    <submittedName>
        <fullName evidence="6">Isoprenylcysteine carboxylmethyltransferase family protein</fullName>
    </submittedName>
</protein>
<dbReference type="Gene3D" id="1.20.120.1630">
    <property type="match status" value="1"/>
</dbReference>
<evidence type="ECO:0000256" key="5">
    <source>
        <dbReference type="SAM" id="Phobius"/>
    </source>
</evidence>
<keyword evidence="2 5" id="KW-0812">Transmembrane</keyword>
<feature type="transmembrane region" description="Helical" evidence="5">
    <location>
        <begin position="15"/>
        <end position="32"/>
    </location>
</feature>
<sequence>MDGEERGPDVVAPPPLIYLAPLAGGLILDRLVPLPRLPGRLTRPVGVAALAGGVGLMGWFLRTMRQADTPVDVRRPSRHLAVEGPFKYTRNPAYVAFAASYLGICLITGARWSLLLLPAVLAVVDRGVIEREESHLRERFGEDYEEYRGQVRRWI</sequence>
<proteinExistence type="predicted"/>
<dbReference type="InterPro" id="IPR052527">
    <property type="entry name" value="Metal_cation-efflux_comp"/>
</dbReference>
<dbReference type="Proteomes" id="UP000612893">
    <property type="component" value="Unassembled WGS sequence"/>
</dbReference>
<gene>
    <name evidence="6" type="ORF">JF922_09935</name>
</gene>
<feature type="transmembrane region" description="Helical" evidence="5">
    <location>
        <begin position="44"/>
        <end position="61"/>
    </location>
</feature>
<keyword evidence="7" id="KW-1185">Reference proteome</keyword>
<organism evidence="6 7">
    <name type="scientific">Candidatus Nephthysia bennettiae</name>
    <dbReference type="NCBI Taxonomy" id="3127016"/>
    <lineage>
        <taxon>Bacteria</taxon>
        <taxon>Bacillati</taxon>
        <taxon>Candidatus Dormiibacterota</taxon>
        <taxon>Candidatus Dormibacteria</taxon>
        <taxon>Candidatus Dormibacterales</taxon>
        <taxon>Candidatus Dormibacteraceae</taxon>
        <taxon>Candidatus Nephthysia</taxon>
    </lineage>
</organism>
<reference evidence="6" key="1">
    <citation type="submission" date="2020-10" db="EMBL/GenBank/DDBJ databases">
        <title>Ca. Dormibacterota MAGs.</title>
        <authorList>
            <person name="Montgomery K."/>
        </authorList>
    </citation>
    <scope>NUCLEOTIDE SEQUENCE [LARGE SCALE GENOMIC DNA]</scope>
    <source>
        <strain evidence="6">SC8812_S17_10</strain>
    </source>
</reference>
<evidence type="ECO:0000256" key="1">
    <source>
        <dbReference type="ARBA" id="ARBA00004127"/>
    </source>
</evidence>